<dbReference type="Proteomes" id="UP000594262">
    <property type="component" value="Unplaced"/>
</dbReference>
<keyword evidence="3" id="KW-1185">Reference proteome</keyword>
<proteinExistence type="predicted"/>
<evidence type="ECO:0000256" key="1">
    <source>
        <dbReference type="SAM" id="Phobius"/>
    </source>
</evidence>
<evidence type="ECO:0000313" key="2">
    <source>
        <dbReference type="EnsemblMetazoa" id="CLYHEMP001050.1"/>
    </source>
</evidence>
<feature type="transmembrane region" description="Helical" evidence="1">
    <location>
        <begin position="21"/>
        <end position="43"/>
    </location>
</feature>
<dbReference type="EnsemblMetazoa" id="CLYHEMT001050.1">
    <property type="protein sequence ID" value="CLYHEMP001050.1"/>
    <property type="gene ID" value="CLYHEMG001050"/>
</dbReference>
<evidence type="ECO:0000313" key="3">
    <source>
        <dbReference type="Proteomes" id="UP000594262"/>
    </source>
</evidence>
<keyword evidence="1" id="KW-1133">Transmembrane helix</keyword>
<dbReference type="AlphaFoldDB" id="A0A7M5V235"/>
<reference evidence="2" key="1">
    <citation type="submission" date="2021-01" db="UniProtKB">
        <authorList>
            <consortium name="EnsemblMetazoa"/>
        </authorList>
    </citation>
    <scope>IDENTIFICATION</scope>
</reference>
<sequence>CIFSPVESLDEPKTTKIDVKFTLLVLTGLFIIAAMASMVVAYAKLWLDGNYKTIFPVYPPVEKITVYEPQPLYDALWEEIINKLLCFVDWIQFSSDPIPPPEPSLYETIQESLLDTMKYCGIEYFLPPEEPPSLYDEMLIYFNQIAGRVW</sequence>
<name>A0A7M5V235_9CNID</name>
<keyword evidence="1" id="KW-0812">Transmembrane</keyword>
<protein>
    <submittedName>
        <fullName evidence="2">Uncharacterized protein</fullName>
    </submittedName>
</protein>
<accession>A0A7M5V235</accession>
<organism evidence="2 3">
    <name type="scientific">Clytia hemisphaerica</name>
    <dbReference type="NCBI Taxonomy" id="252671"/>
    <lineage>
        <taxon>Eukaryota</taxon>
        <taxon>Metazoa</taxon>
        <taxon>Cnidaria</taxon>
        <taxon>Hydrozoa</taxon>
        <taxon>Hydroidolina</taxon>
        <taxon>Leptothecata</taxon>
        <taxon>Obeliida</taxon>
        <taxon>Clytiidae</taxon>
        <taxon>Clytia</taxon>
    </lineage>
</organism>
<keyword evidence="1" id="KW-0472">Membrane</keyword>